<dbReference type="AlphaFoldDB" id="A0A9E8NGM3"/>
<dbReference type="EMBL" id="CP112998">
    <property type="protein sequence ID" value="WAC14647.1"/>
    <property type="molecule type" value="Genomic_DNA"/>
</dbReference>
<evidence type="ECO:0000313" key="1">
    <source>
        <dbReference type="EMBL" id="WAC14647.1"/>
    </source>
</evidence>
<evidence type="ECO:0000313" key="2">
    <source>
        <dbReference type="Proteomes" id="UP001164653"/>
    </source>
</evidence>
<dbReference type="RefSeq" id="WP_244820014.1">
    <property type="nucleotide sequence ID" value="NZ_CP112998.1"/>
</dbReference>
<name>A0A9E8NGM3_9BACT</name>
<reference evidence="1" key="1">
    <citation type="submission" date="2022-11" db="EMBL/GenBank/DDBJ databases">
        <title>Dyadobacter pollutisoli sp. nov., isolated from plastic dumped soil.</title>
        <authorList>
            <person name="Kim J.M."/>
            <person name="Kim K.R."/>
            <person name="Lee J.K."/>
            <person name="Hao L."/>
            <person name="Jeon C.O."/>
        </authorList>
    </citation>
    <scope>NUCLEOTIDE SEQUENCE</scope>
    <source>
        <strain evidence="1">U1</strain>
    </source>
</reference>
<proteinExistence type="predicted"/>
<keyword evidence="2" id="KW-1185">Reference proteome</keyword>
<dbReference type="KEGG" id="dpf:ON006_11930"/>
<protein>
    <submittedName>
        <fullName evidence="1">Uncharacterized protein</fullName>
    </submittedName>
</protein>
<sequence>MKSFDTIPEAFDWWIKNLYPLLSPELKKGKAVRAWKDYTYNQGISEKRMREILVEFGHFKIQTSIVYEP</sequence>
<dbReference type="Proteomes" id="UP001164653">
    <property type="component" value="Chromosome"/>
</dbReference>
<gene>
    <name evidence="1" type="ORF">ON006_11930</name>
</gene>
<accession>A0A9E8NGM3</accession>
<organism evidence="1 2">
    <name type="scientific">Dyadobacter pollutisoli</name>
    <dbReference type="NCBI Taxonomy" id="2910158"/>
    <lineage>
        <taxon>Bacteria</taxon>
        <taxon>Pseudomonadati</taxon>
        <taxon>Bacteroidota</taxon>
        <taxon>Cytophagia</taxon>
        <taxon>Cytophagales</taxon>
        <taxon>Spirosomataceae</taxon>
        <taxon>Dyadobacter</taxon>
    </lineage>
</organism>